<feature type="region of interest" description="Disordered" evidence="1">
    <location>
        <begin position="1"/>
        <end position="25"/>
    </location>
</feature>
<dbReference type="EMBL" id="NRRL01000041">
    <property type="protein sequence ID" value="MBK1669188.1"/>
    <property type="molecule type" value="Genomic_DNA"/>
</dbReference>
<sequence length="115" mass="12314">MSEKSWPRPSDIEHPREIDPATLPGPEREIYDAWVDASGSIRHGDIEALLRKNAELRRIIADLVAAAGDVRLDPTGAKSVADVPTDVLERAVGHADFSHIPHCDGCPICDGAVGG</sequence>
<organism evidence="2 3">
    <name type="scientific">Rhodovibrio sodomensis</name>
    <dbReference type="NCBI Taxonomy" id="1088"/>
    <lineage>
        <taxon>Bacteria</taxon>
        <taxon>Pseudomonadati</taxon>
        <taxon>Pseudomonadota</taxon>
        <taxon>Alphaproteobacteria</taxon>
        <taxon>Rhodospirillales</taxon>
        <taxon>Rhodovibrionaceae</taxon>
        <taxon>Rhodovibrio</taxon>
    </lineage>
</organism>
<keyword evidence="3" id="KW-1185">Reference proteome</keyword>
<gene>
    <name evidence="2" type="ORF">CKO28_14215</name>
</gene>
<proteinExistence type="predicted"/>
<accession>A0ABS1DHH0</accession>
<protein>
    <submittedName>
        <fullName evidence="2">Uncharacterized protein</fullName>
    </submittedName>
</protein>
<dbReference type="Proteomes" id="UP001296873">
    <property type="component" value="Unassembled WGS sequence"/>
</dbReference>
<comment type="caution">
    <text evidence="2">The sequence shown here is derived from an EMBL/GenBank/DDBJ whole genome shotgun (WGS) entry which is preliminary data.</text>
</comment>
<name>A0ABS1DHH0_9PROT</name>
<evidence type="ECO:0000256" key="1">
    <source>
        <dbReference type="SAM" id="MobiDB-lite"/>
    </source>
</evidence>
<reference evidence="2 3" key="1">
    <citation type="journal article" date="2020" name="Microorganisms">
        <title>Osmotic Adaptation and Compatible Solute Biosynthesis of Phototrophic Bacteria as Revealed from Genome Analyses.</title>
        <authorList>
            <person name="Imhoff J.F."/>
            <person name="Rahn T."/>
            <person name="Kunzel S."/>
            <person name="Keller A."/>
            <person name="Neulinger S.C."/>
        </authorList>
    </citation>
    <scope>NUCLEOTIDE SEQUENCE [LARGE SCALE GENOMIC DNA]</scope>
    <source>
        <strain evidence="2 3">DSM 9895</strain>
    </source>
</reference>
<evidence type="ECO:0000313" key="2">
    <source>
        <dbReference type="EMBL" id="MBK1669188.1"/>
    </source>
</evidence>
<evidence type="ECO:0000313" key="3">
    <source>
        <dbReference type="Proteomes" id="UP001296873"/>
    </source>
</evidence>
<feature type="compositionally biased region" description="Basic and acidic residues" evidence="1">
    <location>
        <begin position="1"/>
        <end position="19"/>
    </location>
</feature>